<accession>A0ABN1NKL7</accession>
<dbReference type="InterPro" id="IPR036412">
    <property type="entry name" value="HAD-like_sf"/>
</dbReference>
<name>A0ABN1NKL7_9PSEU</name>
<organism evidence="2 3">
    <name type="scientific">Pseudonocardia zijingensis</name>
    <dbReference type="NCBI Taxonomy" id="153376"/>
    <lineage>
        <taxon>Bacteria</taxon>
        <taxon>Bacillati</taxon>
        <taxon>Actinomycetota</taxon>
        <taxon>Actinomycetes</taxon>
        <taxon>Pseudonocardiales</taxon>
        <taxon>Pseudonocardiaceae</taxon>
        <taxon>Pseudonocardia</taxon>
    </lineage>
</organism>
<dbReference type="Proteomes" id="UP001499967">
    <property type="component" value="Unassembled WGS sequence"/>
</dbReference>
<dbReference type="SUPFAM" id="SSF56784">
    <property type="entry name" value="HAD-like"/>
    <property type="match status" value="1"/>
</dbReference>
<proteinExistence type="predicted"/>
<dbReference type="RefSeq" id="WP_343947162.1">
    <property type="nucleotide sequence ID" value="NZ_BAAAHP010000356.1"/>
</dbReference>
<dbReference type="InterPro" id="IPR006439">
    <property type="entry name" value="HAD-SF_hydro_IA"/>
</dbReference>
<dbReference type="PANTHER" id="PTHR43316:SF3">
    <property type="entry name" value="HALOACID DEHALOGENASE, TYPE II (AFU_ORTHOLOGUE AFUA_2G07750)-RELATED"/>
    <property type="match status" value="1"/>
</dbReference>
<gene>
    <name evidence="2" type="ORF">GCM10009559_80330</name>
</gene>
<dbReference type="Gene3D" id="1.10.150.240">
    <property type="entry name" value="Putative phosphatase, domain 2"/>
    <property type="match status" value="1"/>
</dbReference>
<dbReference type="NCBIfam" id="TIGR01493">
    <property type="entry name" value="HAD-SF-IA-v2"/>
    <property type="match status" value="1"/>
</dbReference>
<reference evidence="2 3" key="1">
    <citation type="journal article" date="2019" name="Int. J. Syst. Evol. Microbiol.">
        <title>The Global Catalogue of Microorganisms (GCM) 10K type strain sequencing project: providing services to taxonomists for standard genome sequencing and annotation.</title>
        <authorList>
            <consortium name="The Broad Institute Genomics Platform"/>
            <consortium name="The Broad Institute Genome Sequencing Center for Infectious Disease"/>
            <person name="Wu L."/>
            <person name="Ma J."/>
        </authorList>
    </citation>
    <scope>NUCLEOTIDE SEQUENCE [LARGE SCALE GENOMIC DNA]</scope>
    <source>
        <strain evidence="2 3">JCM 11117</strain>
    </source>
</reference>
<evidence type="ECO:0000313" key="2">
    <source>
        <dbReference type="EMBL" id="GAA0910040.1"/>
    </source>
</evidence>
<protein>
    <submittedName>
        <fullName evidence="2">Haloacid dehalogenase type II</fullName>
    </submittedName>
</protein>
<sequence>MTITSGAVATTGVRAPGRRPRAVLFDVFETMLQVDALRSRFVDVGRPEHECALFFASTLRDGMAHTLAGAVRPFGEVARAALRTTTGHTLSDEAVEHVIAGFRELPPHPDVEPALMALARARIPAFGFTHGTESAACDALDGAGLRTYLRDVFSTEQIGSFKPPARVYHWACQRVELPPEKVALVAAHSWDVHGAVRAGLIGGLATRLEGAVPDVVERPHVVAERLDAVVERLIALPV</sequence>
<evidence type="ECO:0000313" key="3">
    <source>
        <dbReference type="Proteomes" id="UP001499967"/>
    </source>
</evidence>
<keyword evidence="1" id="KW-0378">Hydrolase</keyword>
<dbReference type="PANTHER" id="PTHR43316">
    <property type="entry name" value="HYDROLASE, HALOACID DELAHOGENASE-RELATED"/>
    <property type="match status" value="1"/>
</dbReference>
<evidence type="ECO:0000256" key="1">
    <source>
        <dbReference type="ARBA" id="ARBA00022801"/>
    </source>
</evidence>
<dbReference type="Pfam" id="PF00702">
    <property type="entry name" value="Hydrolase"/>
    <property type="match status" value="1"/>
</dbReference>
<dbReference type="InterPro" id="IPR023214">
    <property type="entry name" value="HAD_sf"/>
</dbReference>
<dbReference type="Gene3D" id="3.40.50.1000">
    <property type="entry name" value="HAD superfamily/HAD-like"/>
    <property type="match status" value="1"/>
</dbReference>
<dbReference type="EMBL" id="BAAAHP010000356">
    <property type="protein sequence ID" value="GAA0910040.1"/>
    <property type="molecule type" value="Genomic_DNA"/>
</dbReference>
<keyword evidence="3" id="KW-1185">Reference proteome</keyword>
<comment type="caution">
    <text evidence="2">The sequence shown here is derived from an EMBL/GenBank/DDBJ whole genome shotgun (WGS) entry which is preliminary data.</text>
</comment>
<dbReference type="InterPro" id="IPR023198">
    <property type="entry name" value="PGP-like_dom2"/>
</dbReference>
<dbReference type="InterPro" id="IPR051540">
    <property type="entry name" value="S-2-haloacid_dehalogenase"/>
</dbReference>